<dbReference type="AlphaFoldDB" id="A0A8S1D8R6"/>
<comment type="caution">
    <text evidence="4">The sequence shown here is derived from an EMBL/GenBank/DDBJ whole genome shotgun (WGS) entry which is preliminary data.</text>
</comment>
<dbReference type="PROSITE" id="PS00233">
    <property type="entry name" value="CHIT_BIND_RR_1"/>
    <property type="match status" value="1"/>
</dbReference>
<keyword evidence="1 2" id="KW-0193">Cuticle</keyword>
<keyword evidence="5" id="KW-1185">Reference proteome</keyword>
<name>A0A8S1D8R6_9INSE</name>
<feature type="chain" id="PRO_5035847344" description="Cuticle protein 6" evidence="3">
    <location>
        <begin position="18"/>
        <end position="144"/>
    </location>
</feature>
<dbReference type="InterPro" id="IPR000618">
    <property type="entry name" value="Insect_cuticle"/>
</dbReference>
<dbReference type="PANTHER" id="PTHR10380">
    <property type="entry name" value="CUTICLE PROTEIN"/>
    <property type="match status" value="1"/>
</dbReference>
<dbReference type="Proteomes" id="UP000494165">
    <property type="component" value="Unassembled WGS sequence"/>
</dbReference>
<accession>A0A8S1D8R6</accession>
<dbReference type="InterPro" id="IPR050468">
    <property type="entry name" value="Cuticle_Struct_Prot"/>
</dbReference>
<gene>
    <name evidence="4" type="ORF">CLODIP_2_CD05810</name>
</gene>
<evidence type="ECO:0000313" key="4">
    <source>
        <dbReference type="EMBL" id="CAB3377837.1"/>
    </source>
</evidence>
<dbReference type="GO" id="GO:0008010">
    <property type="term" value="F:structural constituent of chitin-based larval cuticle"/>
    <property type="evidence" value="ECO:0007669"/>
    <property type="project" value="TreeGrafter"/>
</dbReference>
<dbReference type="EMBL" id="CADEPI010000152">
    <property type="protein sequence ID" value="CAB3377837.1"/>
    <property type="molecule type" value="Genomic_DNA"/>
</dbReference>
<organism evidence="4 5">
    <name type="scientific">Cloeon dipterum</name>
    <dbReference type="NCBI Taxonomy" id="197152"/>
    <lineage>
        <taxon>Eukaryota</taxon>
        <taxon>Metazoa</taxon>
        <taxon>Ecdysozoa</taxon>
        <taxon>Arthropoda</taxon>
        <taxon>Hexapoda</taxon>
        <taxon>Insecta</taxon>
        <taxon>Pterygota</taxon>
        <taxon>Palaeoptera</taxon>
        <taxon>Ephemeroptera</taxon>
        <taxon>Pisciforma</taxon>
        <taxon>Baetidae</taxon>
        <taxon>Cloeon</taxon>
    </lineage>
</organism>
<dbReference type="PROSITE" id="PS51155">
    <property type="entry name" value="CHIT_BIND_RR_2"/>
    <property type="match status" value="1"/>
</dbReference>
<evidence type="ECO:0000256" key="2">
    <source>
        <dbReference type="PROSITE-ProRule" id="PRU00497"/>
    </source>
</evidence>
<dbReference type="PANTHER" id="PTHR10380:SF196">
    <property type="entry name" value="CUTICULAR PROTEIN 72EA"/>
    <property type="match status" value="1"/>
</dbReference>
<dbReference type="InterPro" id="IPR031311">
    <property type="entry name" value="CHIT_BIND_RR_consensus"/>
</dbReference>
<proteinExistence type="predicted"/>
<feature type="signal peptide" evidence="3">
    <location>
        <begin position="1"/>
        <end position="17"/>
    </location>
</feature>
<protein>
    <recommendedName>
        <fullName evidence="6">Cuticle protein 6</fullName>
    </recommendedName>
</protein>
<reference evidence="4 5" key="1">
    <citation type="submission" date="2020-04" db="EMBL/GenBank/DDBJ databases">
        <authorList>
            <person name="Alioto T."/>
            <person name="Alioto T."/>
            <person name="Gomez Garrido J."/>
        </authorList>
    </citation>
    <scope>NUCLEOTIDE SEQUENCE [LARGE SCALE GENOMIC DNA]</scope>
</reference>
<sequence length="144" mass="14797">MHRLLVVLSVAVAAAQAQYLLSAGIPAVSSSQYHAQDELGQFSYGYSGGPSAKHEVKTFDGVTRGGYSYVDANGLVQSVSYVADPINGFRVAATNLPVGPAPVAAPLLAAVPQHVYQADAPDVAIAKAAHFAAHAQAKARLLAA</sequence>
<keyword evidence="3" id="KW-0732">Signal</keyword>
<dbReference type="Pfam" id="PF00379">
    <property type="entry name" value="Chitin_bind_4"/>
    <property type="match status" value="1"/>
</dbReference>
<dbReference type="GO" id="GO:0062129">
    <property type="term" value="C:chitin-based extracellular matrix"/>
    <property type="evidence" value="ECO:0007669"/>
    <property type="project" value="TreeGrafter"/>
</dbReference>
<evidence type="ECO:0000256" key="3">
    <source>
        <dbReference type="SAM" id="SignalP"/>
    </source>
</evidence>
<evidence type="ECO:0008006" key="6">
    <source>
        <dbReference type="Google" id="ProtNLM"/>
    </source>
</evidence>
<evidence type="ECO:0000256" key="1">
    <source>
        <dbReference type="ARBA" id="ARBA00022460"/>
    </source>
</evidence>
<dbReference type="OrthoDB" id="6515429at2759"/>
<evidence type="ECO:0000313" key="5">
    <source>
        <dbReference type="Proteomes" id="UP000494165"/>
    </source>
</evidence>